<evidence type="ECO:0000313" key="3">
    <source>
        <dbReference type="EMBL" id="ORX42580.1"/>
    </source>
</evidence>
<name>A0A1Y1UJ78_9FUNG</name>
<evidence type="ECO:0000313" key="4">
    <source>
        <dbReference type="Proteomes" id="UP000193719"/>
    </source>
</evidence>
<keyword evidence="1" id="KW-0732">Signal</keyword>
<dbReference type="AlphaFoldDB" id="A0A1Y1UJ78"/>
<evidence type="ECO:0000313" key="2">
    <source>
        <dbReference type="EMBL" id="ORX38118.1"/>
    </source>
</evidence>
<evidence type="ECO:0000256" key="1">
    <source>
        <dbReference type="SAM" id="SignalP"/>
    </source>
</evidence>
<proteinExistence type="predicted"/>
<comment type="caution">
    <text evidence="2">The sequence shown here is derived from an EMBL/GenBank/DDBJ whole genome shotgun (WGS) entry which is preliminary data.</text>
</comment>
<sequence>MLRLLYITLFIIIASNVNAEHLDAFLYKDNWRDHRLKTDNNKDMYNMKKGDTIYYYYKSGLREPSCSINISNNEIDNPGVGNYKGDEYNDKICIESYSTLFYFKIHDNKSNASEKCEWTSYEVPNERIIDTTASCNNYGCLTRFGFVYKKYLCDNSETPKDHNWMSFLNSNLKLNLIK</sequence>
<feature type="chain" id="PRO_5011907573" evidence="1">
    <location>
        <begin position="20"/>
        <end position="178"/>
    </location>
</feature>
<feature type="signal peptide" evidence="1">
    <location>
        <begin position="1"/>
        <end position="19"/>
    </location>
</feature>
<gene>
    <name evidence="3" type="ORF">BCR36DRAFT_157624</name>
    <name evidence="2" type="ORF">BCR36DRAFT_23260</name>
</gene>
<keyword evidence="4" id="KW-1185">Reference proteome</keyword>
<dbReference type="EMBL" id="MCFH01000063">
    <property type="protein sequence ID" value="ORX42580.1"/>
    <property type="molecule type" value="Genomic_DNA"/>
</dbReference>
<accession>A0A1Y1UJ78</accession>
<dbReference type="Proteomes" id="UP000193719">
    <property type="component" value="Unassembled WGS sequence"/>
</dbReference>
<reference evidence="2 4" key="2">
    <citation type="submission" date="2016-08" db="EMBL/GenBank/DDBJ databases">
        <title>Pervasive Adenine N6-methylation of Active Genes in Fungi.</title>
        <authorList>
            <consortium name="DOE Joint Genome Institute"/>
            <person name="Mondo S.J."/>
            <person name="Dannebaum R.O."/>
            <person name="Kuo R.C."/>
            <person name="Labutti K."/>
            <person name="Haridas S."/>
            <person name="Kuo A."/>
            <person name="Salamov A."/>
            <person name="Ahrendt S.R."/>
            <person name="Lipzen A."/>
            <person name="Sullivan W."/>
            <person name="Andreopoulos W.B."/>
            <person name="Clum A."/>
            <person name="Lindquist E."/>
            <person name="Daum C."/>
            <person name="Ramamoorthy G.K."/>
            <person name="Gryganskyi A."/>
            <person name="Culley D."/>
            <person name="Magnuson J.K."/>
            <person name="James T.Y."/>
            <person name="O'Malley M.A."/>
            <person name="Stajich J.E."/>
            <person name="Spatafora J.W."/>
            <person name="Visel A."/>
            <person name="Grigoriev I.V."/>
        </authorList>
    </citation>
    <scope>NUCLEOTIDE SEQUENCE [LARGE SCALE GENOMIC DNA]</scope>
    <source>
        <strain evidence="4">finn</strain>
        <strain evidence="2">Finn</strain>
    </source>
</reference>
<dbReference type="EMBL" id="MCFH01000128">
    <property type="protein sequence ID" value="ORX38118.1"/>
    <property type="molecule type" value="Genomic_DNA"/>
</dbReference>
<protein>
    <submittedName>
        <fullName evidence="2">Uncharacterized protein</fullName>
    </submittedName>
</protein>
<dbReference type="OrthoDB" id="2176406at2759"/>
<organism evidence="2 4">
    <name type="scientific">Piromyces finnis</name>
    <dbReference type="NCBI Taxonomy" id="1754191"/>
    <lineage>
        <taxon>Eukaryota</taxon>
        <taxon>Fungi</taxon>
        <taxon>Fungi incertae sedis</taxon>
        <taxon>Chytridiomycota</taxon>
        <taxon>Chytridiomycota incertae sedis</taxon>
        <taxon>Neocallimastigomycetes</taxon>
        <taxon>Neocallimastigales</taxon>
        <taxon>Neocallimastigaceae</taxon>
        <taxon>Piromyces</taxon>
    </lineage>
</organism>
<reference evidence="2 4" key="1">
    <citation type="submission" date="2016-08" db="EMBL/GenBank/DDBJ databases">
        <title>Genomes of anaerobic fungi encode conserved fungal cellulosomes for biomass hydrolysis.</title>
        <authorList>
            <consortium name="DOE Joint Genome Institute"/>
            <person name="Haitjema C.H."/>
            <person name="Gilmore S.P."/>
            <person name="Henske J.K."/>
            <person name="Solomon K.V."/>
            <person name="De Groot R."/>
            <person name="Kuo A."/>
            <person name="Mondo S.J."/>
            <person name="Salamov A.A."/>
            <person name="Labutti K."/>
            <person name="Zhao Z."/>
            <person name="Chiniquy J."/>
            <person name="Barry K."/>
            <person name="Brewer H.M."/>
            <person name="Purvine S.O."/>
            <person name="Wright A.T."/>
            <person name="Boxma B."/>
            <person name="Van Alen T."/>
            <person name="Hackstein J.H."/>
            <person name="Baker S.E."/>
            <person name="Grigoriev I.V."/>
            <person name="O'Malley M.A."/>
        </authorList>
    </citation>
    <scope>NUCLEOTIDE SEQUENCE [LARGE SCALE GENOMIC DNA]</scope>
    <source>
        <strain evidence="2">Finn</strain>
        <strain evidence="4">finn</strain>
    </source>
</reference>